<dbReference type="InterPro" id="IPR013525">
    <property type="entry name" value="ABC2_TM"/>
</dbReference>
<feature type="transmembrane region" description="Helical" evidence="9">
    <location>
        <begin position="58"/>
        <end position="78"/>
    </location>
</feature>
<evidence type="ECO:0000256" key="5">
    <source>
        <dbReference type="ARBA" id="ARBA00022692"/>
    </source>
</evidence>
<dbReference type="PANTHER" id="PTHR30413:SF10">
    <property type="entry name" value="CAPSULE POLYSACCHARIDE EXPORT INNER-MEMBRANE PROTEIN CTRC"/>
    <property type="match status" value="1"/>
</dbReference>
<evidence type="ECO:0000256" key="2">
    <source>
        <dbReference type="ARBA" id="ARBA00007783"/>
    </source>
</evidence>
<keyword evidence="4" id="KW-1003">Cell membrane</keyword>
<comment type="caution">
    <text evidence="11">The sequence shown here is derived from an EMBL/GenBank/DDBJ whole genome shotgun (WGS) entry which is preliminary data.</text>
</comment>
<evidence type="ECO:0000256" key="4">
    <source>
        <dbReference type="ARBA" id="ARBA00022475"/>
    </source>
</evidence>
<evidence type="ECO:0000256" key="8">
    <source>
        <dbReference type="ARBA" id="ARBA00023136"/>
    </source>
</evidence>
<evidence type="ECO:0000256" key="9">
    <source>
        <dbReference type="SAM" id="Phobius"/>
    </source>
</evidence>
<feature type="transmembrane region" description="Helical" evidence="9">
    <location>
        <begin position="162"/>
        <end position="186"/>
    </location>
</feature>
<evidence type="ECO:0000256" key="3">
    <source>
        <dbReference type="ARBA" id="ARBA00022448"/>
    </source>
</evidence>
<keyword evidence="5 9" id="KW-0812">Transmembrane</keyword>
<evidence type="ECO:0000313" key="11">
    <source>
        <dbReference type="EMBL" id="MDP9901576.1"/>
    </source>
</evidence>
<keyword evidence="12" id="KW-1185">Reference proteome</keyword>
<reference evidence="11 12" key="1">
    <citation type="submission" date="2023-07" db="EMBL/GenBank/DDBJ databases">
        <title>Sorghum-associated microbial communities from plants grown in Nebraska, USA.</title>
        <authorList>
            <person name="Schachtman D."/>
        </authorList>
    </citation>
    <scope>NUCLEOTIDE SEQUENCE [LARGE SCALE GENOMIC DNA]</scope>
    <source>
        <strain evidence="11 12">DS1607</strain>
    </source>
</reference>
<gene>
    <name evidence="11" type="ORF">J2W36_003845</name>
</gene>
<comment type="similarity">
    <text evidence="2">Belongs to the ABC-2 integral membrane protein family.</text>
</comment>
<evidence type="ECO:0000313" key="12">
    <source>
        <dbReference type="Proteomes" id="UP001226867"/>
    </source>
</evidence>
<evidence type="ECO:0000256" key="6">
    <source>
        <dbReference type="ARBA" id="ARBA00022989"/>
    </source>
</evidence>
<evidence type="ECO:0000256" key="1">
    <source>
        <dbReference type="ARBA" id="ARBA00004651"/>
    </source>
</evidence>
<name>A0ABT9SCT4_9BURK</name>
<keyword evidence="6 9" id="KW-1133">Transmembrane helix</keyword>
<dbReference type="Pfam" id="PF01061">
    <property type="entry name" value="ABC2_membrane"/>
    <property type="match status" value="1"/>
</dbReference>
<keyword evidence="8 9" id="KW-0472">Membrane</keyword>
<comment type="subcellular location">
    <subcellularLocation>
        <location evidence="1">Cell membrane</location>
        <topology evidence="1">Multi-pass membrane protein</topology>
    </subcellularLocation>
</comment>
<sequence length="279" mass="31869">MRGFACANPATPMSQVHSNLHRSAWADWWEGTRRTDIWWTLAWFDIVLRYRRSMLGPLWITLSMGAMIGGMGPLYSSLFGTELSKFFPHLALGLIFWSLFAAMVTEACNSFVGASNYLKQGYFPISLFVWRSMARNVIQFLHHIVLYIPVALWAGIHLSWSALLIIPAFFLLLVNAHALGLALGLVCTRFRDVSQIVTSVMQMLMFLTPVFWMPESLPGRAKYILWNPLAQMLELLRHPLMGGVADMHNWIGILGWTALSVVISTLLFAKYRRRVVYWL</sequence>
<dbReference type="Proteomes" id="UP001226867">
    <property type="component" value="Unassembled WGS sequence"/>
</dbReference>
<feature type="transmembrane region" description="Helical" evidence="9">
    <location>
        <begin position="133"/>
        <end position="156"/>
    </location>
</feature>
<evidence type="ECO:0000259" key="10">
    <source>
        <dbReference type="Pfam" id="PF01061"/>
    </source>
</evidence>
<feature type="transmembrane region" description="Helical" evidence="9">
    <location>
        <begin position="90"/>
        <end position="112"/>
    </location>
</feature>
<organism evidence="11 12">
    <name type="scientific">Variovorax ginsengisoli</name>
    <dbReference type="NCBI Taxonomy" id="363844"/>
    <lineage>
        <taxon>Bacteria</taxon>
        <taxon>Pseudomonadati</taxon>
        <taxon>Pseudomonadota</taxon>
        <taxon>Betaproteobacteria</taxon>
        <taxon>Burkholderiales</taxon>
        <taxon>Comamonadaceae</taxon>
        <taxon>Variovorax</taxon>
    </lineage>
</organism>
<feature type="domain" description="ABC-2 type transporter transmembrane" evidence="10">
    <location>
        <begin position="38"/>
        <end position="238"/>
    </location>
</feature>
<dbReference type="PANTHER" id="PTHR30413">
    <property type="entry name" value="INNER MEMBRANE TRANSPORT PERMEASE"/>
    <property type="match status" value="1"/>
</dbReference>
<evidence type="ECO:0000256" key="7">
    <source>
        <dbReference type="ARBA" id="ARBA00023047"/>
    </source>
</evidence>
<feature type="transmembrane region" description="Helical" evidence="9">
    <location>
        <begin position="193"/>
        <end position="212"/>
    </location>
</feature>
<dbReference type="EMBL" id="JAUSRO010000013">
    <property type="protein sequence ID" value="MDP9901576.1"/>
    <property type="molecule type" value="Genomic_DNA"/>
</dbReference>
<accession>A0ABT9SCT4</accession>
<protein>
    <submittedName>
        <fullName evidence="11">Lipopolysaccharide transport system permease protein</fullName>
    </submittedName>
</protein>
<dbReference type="RefSeq" id="WP_307691349.1">
    <property type="nucleotide sequence ID" value="NZ_JAUSRO010000013.1"/>
</dbReference>
<proteinExistence type="inferred from homology"/>
<keyword evidence="7" id="KW-0762">Sugar transport</keyword>
<keyword evidence="3" id="KW-0813">Transport</keyword>
<keyword evidence="7" id="KW-0625">Polysaccharide transport</keyword>
<feature type="transmembrane region" description="Helical" evidence="9">
    <location>
        <begin position="250"/>
        <end position="269"/>
    </location>
</feature>